<dbReference type="GO" id="GO:0019287">
    <property type="term" value="P:isopentenyl diphosphate biosynthetic process, mevalonate pathway"/>
    <property type="evidence" value="ECO:0007669"/>
    <property type="project" value="UniProtKB-UniRule"/>
</dbReference>
<dbReference type="SUPFAM" id="SSF55060">
    <property type="entry name" value="GHMP Kinase, C-terminal domain"/>
    <property type="match status" value="1"/>
</dbReference>
<evidence type="ECO:0000256" key="15">
    <source>
        <dbReference type="PIRNR" id="PIRNR017288"/>
    </source>
</evidence>
<comment type="catalytic activity">
    <reaction evidence="14">
        <text>(R)-5-phosphomevalonate + ATP = (R)-5-diphosphomevalonate + ADP</text>
        <dbReference type="Rhea" id="RHEA:16341"/>
        <dbReference type="ChEBI" id="CHEBI:30616"/>
        <dbReference type="ChEBI" id="CHEBI:57557"/>
        <dbReference type="ChEBI" id="CHEBI:58146"/>
        <dbReference type="ChEBI" id="CHEBI:456216"/>
        <dbReference type="EC" id="2.7.4.2"/>
    </reaction>
    <physiologicalReaction direction="left-to-right" evidence="14">
        <dbReference type="Rhea" id="RHEA:16342"/>
    </physiologicalReaction>
</comment>
<evidence type="ECO:0000256" key="8">
    <source>
        <dbReference type="ARBA" id="ARBA00022840"/>
    </source>
</evidence>
<sequence length="490" mass="52297">MAGNAGDRTVVVSAPGKVLLAGGYIVLDRKHTGLVFGLSARIHVLAQEIHTSAGVHLSEIVVQSPQFLNATWRYGYHLVENGGGIKATQLQSGTPVDPNPFVETTLNYVLTYIAQVDKSRPSHGFKPASLLVLADNDYYSKPKQSHDAERPSSSSSAGDPPLAPTTSEKPNIPDPSPTTVPSAAPPTEKPPRPRFRHFGTTLRDANKTGLGSSAAIVTSLTAALLAHYLPPALFDLGTPNGRRVLHNLAQAAHCSAQGKIGSGFDVASAVYGSCLYRRFSPALLGKLPNPGEAGFAAALAALVDDDGRRWDCEIQKDSVGLPGGVAIRMCDVDCGTQTVGMVKKVHEWRDGNPEAAATAYEGLQARVDELAAVLREHKVGEIGGVMGPVREIMRKLGRDSGVPIEPESQEAMLDALERVEGVLGSVVPGAGGYDAAAVVMKDDAETEKRVRAFLKEWSKGHEIQVRLMKVRGETEGVRMEDVGEFKLWVR</sequence>
<dbReference type="GO" id="GO:0004631">
    <property type="term" value="F:phosphomevalonate kinase activity"/>
    <property type="evidence" value="ECO:0007669"/>
    <property type="project" value="UniProtKB-UniRule"/>
</dbReference>
<evidence type="ECO:0000256" key="16">
    <source>
        <dbReference type="SAM" id="MobiDB-lite"/>
    </source>
</evidence>
<keyword evidence="6" id="KW-0547">Nucleotide-binding</keyword>
<keyword evidence="8" id="KW-0067">ATP-binding</keyword>
<keyword evidence="11 15" id="KW-0443">Lipid metabolism</keyword>
<dbReference type="Pfam" id="PF08544">
    <property type="entry name" value="GHMP_kinases_C"/>
    <property type="match status" value="1"/>
</dbReference>
<dbReference type="GO" id="GO:0005524">
    <property type="term" value="F:ATP binding"/>
    <property type="evidence" value="ECO:0007669"/>
    <property type="project" value="UniProtKB-UniRule"/>
</dbReference>
<protein>
    <recommendedName>
        <fullName evidence="3 15">Phosphomevalonate kinase</fullName>
        <ecNumber evidence="3 15">2.7.4.2</ecNumber>
    </recommendedName>
</protein>
<dbReference type="InterPro" id="IPR014721">
    <property type="entry name" value="Ribsml_uS5_D2-typ_fold_subgr"/>
</dbReference>
<keyword evidence="5 15" id="KW-0808">Transferase</keyword>
<evidence type="ECO:0000256" key="6">
    <source>
        <dbReference type="ARBA" id="ARBA00022741"/>
    </source>
</evidence>
<keyword evidence="4 15" id="KW-0444">Lipid biosynthesis</keyword>
<dbReference type="GO" id="GO:0010142">
    <property type="term" value="P:farnesyl diphosphate biosynthetic process, mevalonate pathway"/>
    <property type="evidence" value="ECO:0007669"/>
    <property type="project" value="TreeGrafter"/>
</dbReference>
<evidence type="ECO:0000256" key="10">
    <source>
        <dbReference type="ARBA" id="ARBA00023011"/>
    </source>
</evidence>
<evidence type="ECO:0000259" key="18">
    <source>
        <dbReference type="Pfam" id="PF08544"/>
    </source>
</evidence>
<feature type="region of interest" description="Disordered" evidence="16">
    <location>
        <begin position="141"/>
        <end position="198"/>
    </location>
</feature>
<feature type="compositionally biased region" description="Pro residues" evidence="16">
    <location>
        <begin position="172"/>
        <end position="188"/>
    </location>
</feature>
<organism evidence="19 20">
    <name type="scientific">Chaetomidium leptoderma</name>
    <dbReference type="NCBI Taxonomy" id="669021"/>
    <lineage>
        <taxon>Eukaryota</taxon>
        <taxon>Fungi</taxon>
        <taxon>Dikarya</taxon>
        <taxon>Ascomycota</taxon>
        <taxon>Pezizomycotina</taxon>
        <taxon>Sordariomycetes</taxon>
        <taxon>Sordariomycetidae</taxon>
        <taxon>Sordariales</taxon>
        <taxon>Chaetomiaceae</taxon>
        <taxon>Chaetomidium</taxon>
    </lineage>
</organism>
<evidence type="ECO:0000313" key="19">
    <source>
        <dbReference type="EMBL" id="KAK4149253.1"/>
    </source>
</evidence>
<evidence type="ECO:0000256" key="14">
    <source>
        <dbReference type="ARBA" id="ARBA00029326"/>
    </source>
</evidence>
<evidence type="ECO:0000256" key="9">
    <source>
        <dbReference type="ARBA" id="ARBA00022955"/>
    </source>
</evidence>
<dbReference type="InterPro" id="IPR035102">
    <property type="entry name" value="Phosphomevalonate_kinase"/>
</dbReference>
<evidence type="ECO:0000256" key="3">
    <source>
        <dbReference type="ARBA" id="ARBA00012958"/>
    </source>
</evidence>
<dbReference type="InterPro" id="IPR013750">
    <property type="entry name" value="GHMP_kinase_C_dom"/>
</dbReference>
<comment type="pathway">
    <text evidence="1 15">Isoprenoid biosynthesis; isopentenyl diphosphate biosynthesis via mevalonate pathway; isopentenyl diphosphate from (R)-mevalonate: step 2/3.</text>
</comment>
<name>A0AAN6VD33_9PEZI</name>
<dbReference type="GO" id="GO:0006696">
    <property type="term" value="P:ergosterol biosynthetic process"/>
    <property type="evidence" value="ECO:0007669"/>
    <property type="project" value="TreeGrafter"/>
</dbReference>
<dbReference type="SUPFAM" id="SSF54211">
    <property type="entry name" value="Ribosomal protein S5 domain 2-like"/>
    <property type="match status" value="1"/>
</dbReference>
<dbReference type="InterPro" id="IPR016005">
    <property type="entry name" value="Erg8"/>
</dbReference>
<evidence type="ECO:0000256" key="1">
    <source>
        <dbReference type="ARBA" id="ARBA00005017"/>
    </source>
</evidence>
<keyword evidence="13 15" id="KW-0753">Steroid metabolism</keyword>
<evidence type="ECO:0000256" key="4">
    <source>
        <dbReference type="ARBA" id="ARBA00022516"/>
    </source>
</evidence>
<dbReference type="PIRSF" id="PIRSF017288">
    <property type="entry name" value="PMK_GHMP_euk"/>
    <property type="match status" value="1"/>
</dbReference>
<dbReference type="InterPro" id="IPR006204">
    <property type="entry name" value="GHMP_kinase_N_dom"/>
</dbReference>
<evidence type="ECO:0000256" key="13">
    <source>
        <dbReference type="ARBA" id="ARBA00023221"/>
    </source>
</evidence>
<dbReference type="PANTHER" id="PTHR31814">
    <property type="match status" value="1"/>
</dbReference>
<reference evidence="19" key="2">
    <citation type="submission" date="2023-05" db="EMBL/GenBank/DDBJ databases">
        <authorList>
            <consortium name="Lawrence Berkeley National Laboratory"/>
            <person name="Steindorff A."/>
            <person name="Hensen N."/>
            <person name="Bonometti L."/>
            <person name="Westerberg I."/>
            <person name="Brannstrom I.O."/>
            <person name="Guillou S."/>
            <person name="Cros-Aarteil S."/>
            <person name="Calhoun S."/>
            <person name="Haridas S."/>
            <person name="Kuo A."/>
            <person name="Mondo S."/>
            <person name="Pangilinan J."/>
            <person name="Riley R."/>
            <person name="Labutti K."/>
            <person name="Andreopoulos B."/>
            <person name="Lipzen A."/>
            <person name="Chen C."/>
            <person name="Yanf M."/>
            <person name="Daum C."/>
            <person name="Ng V."/>
            <person name="Clum A."/>
            <person name="Ohm R."/>
            <person name="Martin F."/>
            <person name="Silar P."/>
            <person name="Natvig D."/>
            <person name="Lalanne C."/>
            <person name="Gautier V."/>
            <person name="Ament-Velasquez S.L."/>
            <person name="Kruys A."/>
            <person name="Hutchinson M.I."/>
            <person name="Powell A.J."/>
            <person name="Barry K."/>
            <person name="Miller A.N."/>
            <person name="Grigoriev I.V."/>
            <person name="Debuchy R."/>
            <person name="Gladieux P."/>
            <person name="Thoren M.H."/>
            <person name="Johannesson H."/>
        </authorList>
    </citation>
    <scope>NUCLEOTIDE SEQUENCE</scope>
    <source>
        <strain evidence="19">CBS 538.74</strain>
    </source>
</reference>
<gene>
    <name evidence="19" type="ORF">C8A00DRAFT_19034</name>
</gene>
<dbReference type="Gene3D" id="3.30.230.10">
    <property type="match status" value="1"/>
</dbReference>
<keyword evidence="10" id="KW-0756">Sterol biosynthesis</keyword>
<dbReference type="GO" id="GO:0005777">
    <property type="term" value="C:peroxisome"/>
    <property type="evidence" value="ECO:0007669"/>
    <property type="project" value="TreeGrafter"/>
</dbReference>
<feature type="domain" description="GHMP kinase C-terminal" evidence="18">
    <location>
        <begin position="386"/>
        <end position="456"/>
    </location>
</feature>
<keyword evidence="9 15" id="KW-0752">Steroid biosynthesis</keyword>
<evidence type="ECO:0000256" key="11">
    <source>
        <dbReference type="ARBA" id="ARBA00023098"/>
    </source>
</evidence>
<feature type="domain" description="GHMP kinase N-terminal" evidence="17">
    <location>
        <begin position="207"/>
        <end position="272"/>
    </location>
</feature>
<dbReference type="EMBL" id="MU857182">
    <property type="protein sequence ID" value="KAK4149253.1"/>
    <property type="molecule type" value="Genomic_DNA"/>
</dbReference>
<evidence type="ECO:0000256" key="2">
    <source>
        <dbReference type="ARBA" id="ARBA00006495"/>
    </source>
</evidence>
<keyword evidence="7 15" id="KW-0418">Kinase</keyword>
<dbReference type="Gene3D" id="3.30.70.890">
    <property type="entry name" value="GHMP kinase, C-terminal domain"/>
    <property type="match status" value="1"/>
</dbReference>
<keyword evidence="20" id="KW-1185">Reference proteome</keyword>
<accession>A0AAN6VD33</accession>
<dbReference type="AlphaFoldDB" id="A0AAN6VD33"/>
<dbReference type="Proteomes" id="UP001302745">
    <property type="component" value="Unassembled WGS sequence"/>
</dbReference>
<dbReference type="EC" id="2.7.4.2" evidence="3 15"/>
<reference evidence="19" key="1">
    <citation type="journal article" date="2023" name="Mol. Phylogenet. Evol.">
        <title>Genome-scale phylogeny and comparative genomics of the fungal order Sordariales.</title>
        <authorList>
            <person name="Hensen N."/>
            <person name="Bonometti L."/>
            <person name="Westerberg I."/>
            <person name="Brannstrom I.O."/>
            <person name="Guillou S."/>
            <person name="Cros-Aarteil S."/>
            <person name="Calhoun S."/>
            <person name="Haridas S."/>
            <person name="Kuo A."/>
            <person name="Mondo S."/>
            <person name="Pangilinan J."/>
            <person name="Riley R."/>
            <person name="LaButti K."/>
            <person name="Andreopoulos B."/>
            <person name="Lipzen A."/>
            <person name="Chen C."/>
            <person name="Yan M."/>
            <person name="Daum C."/>
            <person name="Ng V."/>
            <person name="Clum A."/>
            <person name="Steindorff A."/>
            <person name="Ohm R.A."/>
            <person name="Martin F."/>
            <person name="Silar P."/>
            <person name="Natvig D.O."/>
            <person name="Lalanne C."/>
            <person name="Gautier V."/>
            <person name="Ament-Velasquez S.L."/>
            <person name="Kruys A."/>
            <person name="Hutchinson M.I."/>
            <person name="Powell A.J."/>
            <person name="Barry K."/>
            <person name="Miller A.N."/>
            <person name="Grigoriev I.V."/>
            <person name="Debuchy R."/>
            <person name="Gladieux P."/>
            <person name="Hiltunen Thoren M."/>
            <person name="Johannesson H."/>
        </authorList>
    </citation>
    <scope>NUCLEOTIDE SEQUENCE</scope>
    <source>
        <strain evidence="19">CBS 538.74</strain>
    </source>
</reference>
<evidence type="ECO:0000256" key="12">
    <source>
        <dbReference type="ARBA" id="ARBA00023166"/>
    </source>
</evidence>
<dbReference type="Pfam" id="PF00288">
    <property type="entry name" value="GHMP_kinases_N"/>
    <property type="match status" value="1"/>
</dbReference>
<keyword evidence="12" id="KW-1207">Sterol metabolism</keyword>
<evidence type="ECO:0000259" key="17">
    <source>
        <dbReference type="Pfam" id="PF00288"/>
    </source>
</evidence>
<evidence type="ECO:0000256" key="5">
    <source>
        <dbReference type="ARBA" id="ARBA00022679"/>
    </source>
</evidence>
<evidence type="ECO:0000313" key="20">
    <source>
        <dbReference type="Proteomes" id="UP001302745"/>
    </source>
</evidence>
<dbReference type="InterPro" id="IPR020568">
    <property type="entry name" value="Ribosomal_Su5_D2-typ_SF"/>
</dbReference>
<dbReference type="InterPro" id="IPR036554">
    <property type="entry name" value="GHMP_kinase_C_sf"/>
</dbReference>
<dbReference type="PANTHER" id="PTHR31814:SF2">
    <property type="entry name" value="PHOSPHOMEVALONATE KINASE"/>
    <property type="match status" value="1"/>
</dbReference>
<comment type="caution">
    <text evidence="19">The sequence shown here is derived from an EMBL/GenBank/DDBJ whole genome shotgun (WGS) entry which is preliminary data.</text>
</comment>
<proteinExistence type="inferred from homology"/>
<feature type="compositionally biased region" description="Basic and acidic residues" evidence="16">
    <location>
        <begin position="141"/>
        <end position="150"/>
    </location>
</feature>
<evidence type="ECO:0000256" key="7">
    <source>
        <dbReference type="ARBA" id="ARBA00022777"/>
    </source>
</evidence>
<comment type="similarity">
    <text evidence="2 15">Belongs to the GHMP kinase family. Mevalonate kinase subfamily.</text>
</comment>